<dbReference type="AlphaFoldDB" id="J3MTX5"/>
<feature type="region of interest" description="Disordered" evidence="1">
    <location>
        <begin position="1"/>
        <end position="34"/>
    </location>
</feature>
<dbReference type="EnsemblPlants" id="OB08G25560.1">
    <property type="protein sequence ID" value="OB08G25560.1"/>
    <property type="gene ID" value="OB08G25560"/>
</dbReference>
<evidence type="ECO:0000313" key="4">
    <source>
        <dbReference type="Proteomes" id="UP000006038"/>
    </source>
</evidence>
<evidence type="ECO:0000256" key="2">
    <source>
        <dbReference type="SAM" id="Phobius"/>
    </source>
</evidence>
<keyword evidence="4" id="KW-1185">Reference proteome</keyword>
<evidence type="ECO:0000256" key="1">
    <source>
        <dbReference type="SAM" id="MobiDB-lite"/>
    </source>
</evidence>
<name>J3MTX5_ORYBR</name>
<dbReference type="Proteomes" id="UP000006038">
    <property type="component" value="Chromosome 8"/>
</dbReference>
<keyword evidence="2" id="KW-0812">Transmembrane</keyword>
<dbReference type="Gramene" id="OB08G25560.1">
    <property type="protein sequence ID" value="OB08G25560.1"/>
    <property type="gene ID" value="OB08G25560"/>
</dbReference>
<feature type="transmembrane region" description="Helical" evidence="2">
    <location>
        <begin position="41"/>
        <end position="64"/>
    </location>
</feature>
<protein>
    <submittedName>
        <fullName evidence="3">Uncharacterized protein</fullName>
    </submittedName>
</protein>
<feature type="compositionally biased region" description="Polar residues" evidence="1">
    <location>
        <begin position="1"/>
        <end position="10"/>
    </location>
</feature>
<proteinExistence type="predicted"/>
<sequence length="65" mass="6640">MMLEAENSTLRGGAAGVNRSAVKGDGKEEEEEGDSARRGIAAWWLALAVCVGIAGVGLAIGKLLL</sequence>
<accession>J3MTX5</accession>
<dbReference type="HOGENOM" id="CLU_2853350_0_0_1"/>
<keyword evidence="2" id="KW-1133">Transmembrane helix</keyword>
<reference evidence="3" key="2">
    <citation type="submission" date="2013-04" db="UniProtKB">
        <authorList>
            <consortium name="EnsemblPlants"/>
        </authorList>
    </citation>
    <scope>IDENTIFICATION</scope>
</reference>
<keyword evidence="2" id="KW-0472">Membrane</keyword>
<reference evidence="3" key="1">
    <citation type="journal article" date="2013" name="Nat. Commun.">
        <title>Whole-genome sequencing of Oryza brachyantha reveals mechanisms underlying Oryza genome evolution.</title>
        <authorList>
            <person name="Chen J."/>
            <person name="Huang Q."/>
            <person name="Gao D."/>
            <person name="Wang J."/>
            <person name="Lang Y."/>
            <person name="Liu T."/>
            <person name="Li B."/>
            <person name="Bai Z."/>
            <person name="Luis Goicoechea J."/>
            <person name="Liang C."/>
            <person name="Chen C."/>
            <person name="Zhang W."/>
            <person name="Sun S."/>
            <person name="Liao Y."/>
            <person name="Zhang X."/>
            <person name="Yang L."/>
            <person name="Song C."/>
            <person name="Wang M."/>
            <person name="Shi J."/>
            <person name="Liu G."/>
            <person name="Liu J."/>
            <person name="Zhou H."/>
            <person name="Zhou W."/>
            <person name="Yu Q."/>
            <person name="An N."/>
            <person name="Chen Y."/>
            <person name="Cai Q."/>
            <person name="Wang B."/>
            <person name="Liu B."/>
            <person name="Min J."/>
            <person name="Huang Y."/>
            <person name="Wu H."/>
            <person name="Li Z."/>
            <person name="Zhang Y."/>
            <person name="Yin Y."/>
            <person name="Song W."/>
            <person name="Jiang J."/>
            <person name="Jackson S.A."/>
            <person name="Wing R.A."/>
            <person name="Wang J."/>
            <person name="Chen M."/>
        </authorList>
    </citation>
    <scope>NUCLEOTIDE SEQUENCE [LARGE SCALE GENOMIC DNA]</scope>
    <source>
        <strain evidence="3">cv. IRGC 101232</strain>
    </source>
</reference>
<organism evidence="3">
    <name type="scientific">Oryza brachyantha</name>
    <name type="common">malo sina</name>
    <dbReference type="NCBI Taxonomy" id="4533"/>
    <lineage>
        <taxon>Eukaryota</taxon>
        <taxon>Viridiplantae</taxon>
        <taxon>Streptophyta</taxon>
        <taxon>Embryophyta</taxon>
        <taxon>Tracheophyta</taxon>
        <taxon>Spermatophyta</taxon>
        <taxon>Magnoliopsida</taxon>
        <taxon>Liliopsida</taxon>
        <taxon>Poales</taxon>
        <taxon>Poaceae</taxon>
        <taxon>BOP clade</taxon>
        <taxon>Oryzoideae</taxon>
        <taxon>Oryzeae</taxon>
        <taxon>Oryzinae</taxon>
        <taxon>Oryza</taxon>
    </lineage>
</organism>
<evidence type="ECO:0000313" key="3">
    <source>
        <dbReference type="EnsemblPlants" id="OB08G25560.1"/>
    </source>
</evidence>